<proteinExistence type="predicted"/>
<dbReference type="GO" id="GO:0016491">
    <property type="term" value="F:oxidoreductase activity"/>
    <property type="evidence" value="ECO:0007669"/>
    <property type="project" value="UniProtKB-KW"/>
</dbReference>
<evidence type="ECO:0000256" key="1">
    <source>
        <dbReference type="ARBA" id="ARBA00023002"/>
    </source>
</evidence>
<feature type="domain" description="FAD-binding" evidence="2">
    <location>
        <begin position="5"/>
        <end position="278"/>
    </location>
</feature>
<dbReference type="Pfam" id="PF01494">
    <property type="entry name" value="FAD_binding_3"/>
    <property type="match status" value="1"/>
</dbReference>
<dbReference type="PANTHER" id="PTHR43476">
    <property type="entry name" value="3-(3-HYDROXY-PHENYL)PROPIONATE/3-HYDROXYCINNAMIC ACID HYDROXYLASE"/>
    <property type="match status" value="1"/>
</dbReference>
<evidence type="ECO:0000259" key="2">
    <source>
        <dbReference type="Pfam" id="PF01494"/>
    </source>
</evidence>
<keyword evidence="1" id="KW-0560">Oxidoreductase</keyword>
<sequence length="332" mass="36308">MSERTTCVIVGGGPAGMVLGLLLARGGVEVTVLEKHSDFLRDFRGDTVHPTTLQLLDELGLGERFARLPHTRVDEISFPKDGGGQLVFVDLKRLRVKHPYIAMVPQWDLLDLLAIAGRDEPRFTLRMNAEVTSVLRDGDAVVGVRYRDRTGAGEETEIRADLTVAADGRWSAVRAAAGLAPRETPVPFDAWWLRLPRRPEDEIASLRPNAGAGQLAVAIPREGYFQIAYFALKGIDAQLRAAGIERFRERIAECLPVLADRVDQLASMDDVKHLDIRLNRSPARQAAAVSRGRTSFCVAAQVASARIADPRGPAGGSVVVIPCMCRVIRHVN</sequence>
<dbReference type="GO" id="GO:0071949">
    <property type="term" value="F:FAD binding"/>
    <property type="evidence" value="ECO:0007669"/>
    <property type="project" value="InterPro"/>
</dbReference>
<dbReference type="EMBL" id="SMKP01000004">
    <property type="protein sequence ID" value="TDD25696.1"/>
    <property type="molecule type" value="Genomic_DNA"/>
</dbReference>
<protein>
    <submittedName>
        <fullName evidence="3">FAD-dependent oxidoreductase</fullName>
    </submittedName>
</protein>
<dbReference type="InterPro" id="IPR002938">
    <property type="entry name" value="FAD-bd"/>
</dbReference>
<reference evidence="3 4" key="1">
    <citation type="submission" date="2019-03" db="EMBL/GenBank/DDBJ databases">
        <title>Draft genome sequences of novel Actinobacteria.</title>
        <authorList>
            <person name="Sahin N."/>
            <person name="Ay H."/>
            <person name="Saygin H."/>
        </authorList>
    </citation>
    <scope>NUCLEOTIDE SEQUENCE [LARGE SCALE GENOMIC DNA]</scope>
    <source>
        <strain evidence="3 4">KC712</strain>
    </source>
</reference>
<name>A0A4R4X5Q4_9ACTN</name>
<dbReference type="PRINTS" id="PR00420">
    <property type="entry name" value="RNGMNOXGNASE"/>
</dbReference>
<dbReference type="AlphaFoldDB" id="A0A4R4X5Q4"/>
<organism evidence="3 4">
    <name type="scientific">Nonomuraea diastatica</name>
    <dbReference type="NCBI Taxonomy" id="1848329"/>
    <lineage>
        <taxon>Bacteria</taxon>
        <taxon>Bacillati</taxon>
        <taxon>Actinomycetota</taxon>
        <taxon>Actinomycetes</taxon>
        <taxon>Streptosporangiales</taxon>
        <taxon>Streptosporangiaceae</taxon>
        <taxon>Nonomuraea</taxon>
    </lineage>
</organism>
<dbReference type="PANTHER" id="PTHR43476:SF5">
    <property type="entry name" value="FAD-DEPENDENT MONOOXYGENASE"/>
    <property type="match status" value="1"/>
</dbReference>
<gene>
    <name evidence="3" type="ORF">E1294_01905</name>
</gene>
<dbReference type="InterPro" id="IPR036188">
    <property type="entry name" value="FAD/NAD-bd_sf"/>
</dbReference>
<dbReference type="OrthoDB" id="9791689at2"/>
<dbReference type="Gene3D" id="3.50.50.60">
    <property type="entry name" value="FAD/NAD(P)-binding domain"/>
    <property type="match status" value="1"/>
</dbReference>
<evidence type="ECO:0000313" key="3">
    <source>
        <dbReference type="EMBL" id="TDD25696.1"/>
    </source>
</evidence>
<dbReference type="Gene3D" id="3.30.70.2450">
    <property type="match status" value="1"/>
</dbReference>
<dbReference type="Proteomes" id="UP000294543">
    <property type="component" value="Unassembled WGS sequence"/>
</dbReference>
<dbReference type="InterPro" id="IPR050631">
    <property type="entry name" value="PheA/TfdB_FAD_monoxygenase"/>
</dbReference>
<evidence type="ECO:0000313" key="4">
    <source>
        <dbReference type="Proteomes" id="UP000294543"/>
    </source>
</evidence>
<dbReference type="RefSeq" id="WP_132503879.1">
    <property type="nucleotide sequence ID" value="NZ_SMKP01000004.1"/>
</dbReference>
<keyword evidence="4" id="KW-1185">Reference proteome</keyword>
<dbReference type="SUPFAM" id="SSF51905">
    <property type="entry name" value="FAD/NAD(P)-binding domain"/>
    <property type="match status" value="1"/>
</dbReference>
<accession>A0A4R4X5Q4</accession>
<comment type="caution">
    <text evidence="3">The sequence shown here is derived from an EMBL/GenBank/DDBJ whole genome shotgun (WGS) entry which is preliminary data.</text>
</comment>